<dbReference type="InterPro" id="IPR015813">
    <property type="entry name" value="Pyrv/PenolPyrv_kinase-like_dom"/>
</dbReference>
<dbReference type="GO" id="GO:0046872">
    <property type="term" value="F:metal ion binding"/>
    <property type="evidence" value="ECO:0007669"/>
    <property type="project" value="UniProtKB-KW"/>
</dbReference>
<dbReference type="AlphaFoldDB" id="A0A1U7CYE7"/>
<dbReference type="InterPro" id="IPR050251">
    <property type="entry name" value="HpcH-HpaI_aldolase"/>
</dbReference>
<evidence type="ECO:0000259" key="4">
    <source>
        <dbReference type="Pfam" id="PF03328"/>
    </source>
</evidence>
<evidence type="ECO:0000256" key="2">
    <source>
        <dbReference type="ARBA" id="ARBA00022723"/>
    </source>
</evidence>
<dbReference type="Proteomes" id="UP000186309">
    <property type="component" value="Chromosome"/>
</dbReference>
<gene>
    <name evidence="5" type="primary">hpcH</name>
    <name evidence="5" type="ORF">BSF38_05486</name>
</gene>
<dbReference type="GO" id="GO:0016832">
    <property type="term" value="F:aldehyde-lyase activity"/>
    <property type="evidence" value="ECO:0007669"/>
    <property type="project" value="TreeGrafter"/>
</dbReference>
<evidence type="ECO:0000313" key="6">
    <source>
        <dbReference type="Proteomes" id="UP000186309"/>
    </source>
</evidence>
<keyword evidence="3 5" id="KW-0456">Lyase</keyword>
<name>A0A1U7CYE7_9BACT</name>
<keyword evidence="6" id="KW-1185">Reference proteome</keyword>
<evidence type="ECO:0000313" key="5">
    <source>
        <dbReference type="EMBL" id="APW63899.1"/>
    </source>
</evidence>
<dbReference type="OrthoDB" id="86160at2"/>
<keyword evidence="2" id="KW-0479">Metal-binding</keyword>
<dbReference type="STRING" id="1387353.BSF38_05486"/>
<dbReference type="Pfam" id="PF03328">
    <property type="entry name" value="HpcH_HpaI"/>
    <property type="match status" value="1"/>
</dbReference>
<protein>
    <submittedName>
        <fullName evidence="5">4-hydroxy-2-oxo-heptane-1,7-dioate aldolase</fullName>
        <ecNumber evidence="5">4.1.2.52</ecNumber>
    </submittedName>
</protein>
<accession>A0A1U7CYE7</accession>
<dbReference type="RefSeq" id="WP_076351532.1">
    <property type="nucleotide sequence ID" value="NZ_CP019082.1"/>
</dbReference>
<dbReference type="SUPFAM" id="SSF51621">
    <property type="entry name" value="Phosphoenolpyruvate/pyruvate domain"/>
    <property type="match status" value="1"/>
</dbReference>
<dbReference type="KEGG" id="pbor:BSF38_05486"/>
<evidence type="ECO:0000256" key="1">
    <source>
        <dbReference type="ARBA" id="ARBA00005568"/>
    </source>
</evidence>
<dbReference type="InterPro" id="IPR005000">
    <property type="entry name" value="Aldolase/citrate-lyase_domain"/>
</dbReference>
<dbReference type="PANTHER" id="PTHR30502:SF0">
    <property type="entry name" value="PHOSPHOENOLPYRUVATE CARBOXYLASE FAMILY PROTEIN"/>
    <property type="match status" value="1"/>
</dbReference>
<dbReference type="EC" id="4.1.2.52" evidence="5"/>
<feature type="domain" description="HpcH/HpaI aldolase/citrate lyase" evidence="4">
    <location>
        <begin position="16"/>
        <end position="243"/>
    </location>
</feature>
<comment type="similarity">
    <text evidence="1">Belongs to the HpcH/HpaI aldolase family.</text>
</comment>
<dbReference type="GO" id="GO:0005737">
    <property type="term" value="C:cytoplasm"/>
    <property type="evidence" value="ECO:0007669"/>
    <property type="project" value="TreeGrafter"/>
</dbReference>
<dbReference type="Gene3D" id="3.20.20.60">
    <property type="entry name" value="Phosphoenolpyruvate-binding domains"/>
    <property type="match status" value="1"/>
</dbReference>
<organism evidence="5 6">
    <name type="scientific">Paludisphaera borealis</name>
    <dbReference type="NCBI Taxonomy" id="1387353"/>
    <lineage>
        <taxon>Bacteria</taxon>
        <taxon>Pseudomonadati</taxon>
        <taxon>Planctomycetota</taxon>
        <taxon>Planctomycetia</taxon>
        <taxon>Isosphaerales</taxon>
        <taxon>Isosphaeraceae</taxon>
        <taxon>Paludisphaera</taxon>
    </lineage>
</organism>
<dbReference type="InterPro" id="IPR040442">
    <property type="entry name" value="Pyrv_kinase-like_dom_sf"/>
</dbReference>
<reference evidence="6" key="1">
    <citation type="submission" date="2016-12" db="EMBL/GenBank/DDBJ databases">
        <title>Comparative genomics of four Isosphaeraceae planctomycetes: a common pool of plasmids and glycoside hydrolase genes.</title>
        <authorList>
            <person name="Ivanova A."/>
        </authorList>
    </citation>
    <scope>NUCLEOTIDE SEQUENCE [LARGE SCALE GENOMIC DNA]</scope>
    <source>
        <strain evidence="6">PX4</strain>
    </source>
</reference>
<dbReference type="PANTHER" id="PTHR30502">
    <property type="entry name" value="2-KETO-3-DEOXY-L-RHAMNONATE ALDOLASE"/>
    <property type="match status" value="1"/>
</dbReference>
<proteinExistence type="inferred from homology"/>
<sequence length="265" mass="28786">MKINPVKRALKAGKPQIGTWLSLGSVAAARYMARAGFPWLTVDMEHTHTDINTAAMMFGAIADAGCIPLARVPAGKHEWIKMALDCGAMGIVAPMVMDADEARAIVAACKYAPQGNRSVGGGFHAINFAATPEDYYRKANDEILVIIQTEHIDTVDRLDEIYSVPGLDAVFVGPNDLTFTMRSADGTFPTKEFFESTLTRIREAAKRNNLPCGLHVLTADDALRRAGEGWQFIAVGSDLKMMLDDAAVVVGRTNPDREAQDLAKY</sequence>
<dbReference type="EMBL" id="CP019082">
    <property type="protein sequence ID" value="APW63899.1"/>
    <property type="molecule type" value="Genomic_DNA"/>
</dbReference>
<evidence type="ECO:0000256" key="3">
    <source>
        <dbReference type="ARBA" id="ARBA00023239"/>
    </source>
</evidence>